<reference evidence="1" key="1">
    <citation type="journal article" date="2015" name="Nature">
        <title>Complex archaea that bridge the gap between prokaryotes and eukaryotes.</title>
        <authorList>
            <person name="Spang A."/>
            <person name="Saw J.H."/>
            <person name="Jorgensen S.L."/>
            <person name="Zaremba-Niedzwiedzka K."/>
            <person name="Martijn J."/>
            <person name="Lind A.E."/>
            <person name="van Eijk R."/>
            <person name="Schleper C."/>
            <person name="Guy L."/>
            <person name="Ettema T.J."/>
        </authorList>
    </citation>
    <scope>NUCLEOTIDE SEQUENCE</scope>
</reference>
<name>A0A0F8YYA3_9ZZZZ</name>
<protein>
    <submittedName>
        <fullName evidence="1">Uncharacterized protein</fullName>
    </submittedName>
</protein>
<dbReference type="AlphaFoldDB" id="A0A0F8YYA3"/>
<sequence length="60" mass="7107">MKKKRDYHARLVIYGLPDNAKAISNWLIQTGMSIEKQSDKHSKRFVAKLMKKYINDRVDK</sequence>
<organism evidence="1">
    <name type="scientific">marine sediment metagenome</name>
    <dbReference type="NCBI Taxonomy" id="412755"/>
    <lineage>
        <taxon>unclassified sequences</taxon>
        <taxon>metagenomes</taxon>
        <taxon>ecological metagenomes</taxon>
    </lineage>
</organism>
<evidence type="ECO:0000313" key="1">
    <source>
        <dbReference type="EMBL" id="KKK52976.1"/>
    </source>
</evidence>
<proteinExistence type="predicted"/>
<dbReference type="EMBL" id="LAZR01066743">
    <property type="protein sequence ID" value="KKK52976.1"/>
    <property type="molecule type" value="Genomic_DNA"/>
</dbReference>
<gene>
    <name evidence="1" type="ORF">LCGC14_3099410</name>
</gene>
<accession>A0A0F8YYA3</accession>
<comment type="caution">
    <text evidence="1">The sequence shown here is derived from an EMBL/GenBank/DDBJ whole genome shotgun (WGS) entry which is preliminary data.</text>
</comment>